<comment type="catalytic activity">
    <reaction evidence="1">
        <text>5-hydroxy-2-oxo-4-ureido-2,5-dihydro-1H-imidazole-5-carboxylate + H(+) = (S)-allantoin + CO2</text>
        <dbReference type="Rhea" id="RHEA:26301"/>
        <dbReference type="ChEBI" id="CHEBI:15378"/>
        <dbReference type="ChEBI" id="CHEBI:15678"/>
        <dbReference type="ChEBI" id="CHEBI:16526"/>
        <dbReference type="ChEBI" id="CHEBI:58639"/>
        <dbReference type="EC" id="4.1.1.97"/>
    </reaction>
</comment>
<evidence type="ECO:0000256" key="7">
    <source>
        <dbReference type="SAM" id="MobiDB-lite"/>
    </source>
</evidence>
<evidence type="ECO:0000259" key="8">
    <source>
        <dbReference type="Pfam" id="PF09349"/>
    </source>
</evidence>
<evidence type="ECO:0000256" key="6">
    <source>
        <dbReference type="ARBA" id="ARBA00023239"/>
    </source>
</evidence>
<keyword evidence="10" id="KW-1185">Reference proteome</keyword>
<dbReference type="Pfam" id="PF09349">
    <property type="entry name" value="OHCU_decarbox"/>
    <property type="match status" value="2"/>
</dbReference>
<keyword evidence="5" id="KW-0210">Decarboxylase</keyword>
<feature type="region of interest" description="Disordered" evidence="7">
    <location>
        <begin position="166"/>
        <end position="187"/>
    </location>
</feature>
<reference evidence="10" key="1">
    <citation type="journal article" date="2019" name="Int. J. Syst. Evol. Microbiol.">
        <title>The Global Catalogue of Microorganisms (GCM) 10K type strain sequencing project: providing services to taxonomists for standard genome sequencing and annotation.</title>
        <authorList>
            <consortium name="The Broad Institute Genomics Platform"/>
            <consortium name="The Broad Institute Genome Sequencing Center for Infectious Disease"/>
            <person name="Wu L."/>
            <person name="Ma J."/>
        </authorList>
    </citation>
    <scope>NUCLEOTIDE SEQUENCE [LARGE SCALE GENOMIC DNA]</scope>
    <source>
        <strain evidence="10">JCM 9651</strain>
    </source>
</reference>
<evidence type="ECO:0000256" key="4">
    <source>
        <dbReference type="ARBA" id="ARBA00022631"/>
    </source>
</evidence>
<comment type="caution">
    <text evidence="9">The sequence shown here is derived from an EMBL/GenBank/DDBJ whole genome shotgun (WGS) entry which is preliminary data.</text>
</comment>
<name>A0ABP6SEA3_9ACTN</name>
<evidence type="ECO:0000256" key="2">
    <source>
        <dbReference type="ARBA" id="ARBA00004754"/>
    </source>
</evidence>
<protein>
    <recommendedName>
        <fullName evidence="3">2-oxo-4-hydroxy-4-carboxy-5-ureidoimidazoline decarboxylase</fullName>
        <ecNumber evidence="3">4.1.1.97</ecNumber>
    </recommendedName>
</protein>
<dbReference type="EMBL" id="BAAAYL010000001">
    <property type="protein sequence ID" value="GAA3374657.1"/>
    <property type="molecule type" value="Genomic_DNA"/>
</dbReference>
<feature type="domain" description="Oxo-4-hydroxy-4-carboxy-5-ureidoimidazoline decarboxylase" evidence="8">
    <location>
        <begin position="26"/>
        <end position="83"/>
    </location>
</feature>
<dbReference type="PANTHER" id="PTHR43466">
    <property type="entry name" value="2-OXO-4-HYDROXY-4-CARBOXY-5-UREIDOIMIDAZOLINE DECARBOXYLASE-RELATED"/>
    <property type="match status" value="1"/>
</dbReference>
<dbReference type="Gene3D" id="1.10.3330.10">
    <property type="entry name" value="Oxo-4-hydroxy-4-carboxy-5-ureidoimidazoline decarboxylase"/>
    <property type="match status" value="2"/>
</dbReference>
<evidence type="ECO:0000256" key="1">
    <source>
        <dbReference type="ARBA" id="ARBA00001163"/>
    </source>
</evidence>
<keyword evidence="4" id="KW-0659">Purine metabolism</keyword>
<dbReference type="NCBIfam" id="NF010372">
    <property type="entry name" value="PRK13798.1"/>
    <property type="match status" value="1"/>
</dbReference>
<comment type="pathway">
    <text evidence="2">Purine metabolism; urate degradation; (S)-allantoin from urate: step 3/3.</text>
</comment>
<dbReference type="PANTHER" id="PTHR43466:SF1">
    <property type="entry name" value="2-OXO-4-HYDROXY-4-CARBOXY-5-UREIDOIMIDAZOLINE DECARBOXYLASE-RELATED"/>
    <property type="match status" value="1"/>
</dbReference>
<accession>A0ABP6SEA3</accession>
<dbReference type="EC" id="4.1.1.97" evidence="3"/>
<dbReference type="Proteomes" id="UP001499990">
    <property type="component" value="Unassembled WGS sequence"/>
</dbReference>
<organism evidence="9 10">
    <name type="scientific">Streptomyces sannanensis</name>
    <dbReference type="NCBI Taxonomy" id="285536"/>
    <lineage>
        <taxon>Bacteria</taxon>
        <taxon>Bacillati</taxon>
        <taxon>Actinomycetota</taxon>
        <taxon>Actinomycetes</taxon>
        <taxon>Kitasatosporales</taxon>
        <taxon>Streptomycetaceae</taxon>
        <taxon>Streptomyces</taxon>
    </lineage>
</organism>
<dbReference type="RefSeq" id="WP_345039398.1">
    <property type="nucleotide sequence ID" value="NZ_BAAAYL010000001.1"/>
</dbReference>
<keyword evidence="6" id="KW-0456">Lyase</keyword>
<gene>
    <name evidence="9" type="ORF">GCM10020367_39390</name>
</gene>
<dbReference type="InterPro" id="IPR018020">
    <property type="entry name" value="OHCU_decarboxylase"/>
</dbReference>
<evidence type="ECO:0000313" key="10">
    <source>
        <dbReference type="Proteomes" id="UP001499990"/>
    </source>
</evidence>
<evidence type="ECO:0000256" key="3">
    <source>
        <dbReference type="ARBA" id="ARBA00012257"/>
    </source>
</evidence>
<dbReference type="InterPro" id="IPR036778">
    <property type="entry name" value="OHCU_decarboxylase_sf"/>
</dbReference>
<dbReference type="SUPFAM" id="SSF158694">
    <property type="entry name" value="UraD-Like"/>
    <property type="match status" value="1"/>
</dbReference>
<evidence type="ECO:0000256" key="5">
    <source>
        <dbReference type="ARBA" id="ARBA00022793"/>
    </source>
</evidence>
<proteinExistence type="predicted"/>
<sequence>MGRTPSRTAIAGPSRGPATAGLVRFNAASADAAEAALLTCCASRRWARRLAEHRPYPDLEALLAAADEAGYDLAPTDLAEALAGESSSNLRPGAPRTAHTALRAALAAYESRFGHTFVACLDGHHPDERLDQLLTGIRQRLSHEPDKERSVTADELRRLARARLTHLVTNHPESRENGCPDSPSVPV</sequence>
<evidence type="ECO:0000313" key="9">
    <source>
        <dbReference type="EMBL" id="GAA3374657.1"/>
    </source>
</evidence>
<feature type="domain" description="Oxo-4-hydroxy-4-carboxy-5-ureidoimidazoline decarboxylase" evidence="8">
    <location>
        <begin position="94"/>
        <end position="164"/>
    </location>
</feature>